<organism evidence="2 3">
    <name type="scientific">Datura stramonium</name>
    <name type="common">Jimsonweed</name>
    <name type="synonym">Common thornapple</name>
    <dbReference type="NCBI Taxonomy" id="4076"/>
    <lineage>
        <taxon>Eukaryota</taxon>
        <taxon>Viridiplantae</taxon>
        <taxon>Streptophyta</taxon>
        <taxon>Embryophyta</taxon>
        <taxon>Tracheophyta</taxon>
        <taxon>Spermatophyta</taxon>
        <taxon>Magnoliopsida</taxon>
        <taxon>eudicotyledons</taxon>
        <taxon>Gunneridae</taxon>
        <taxon>Pentapetalae</taxon>
        <taxon>asterids</taxon>
        <taxon>lamiids</taxon>
        <taxon>Solanales</taxon>
        <taxon>Solanaceae</taxon>
        <taxon>Solanoideae</taxon>
        <taxon>Datureae</taxon>
        <taxon>Datura</taxon>
    </lineage>
</organism>
<accession>A0ABS8TGH4</accession>
<gene>
    <name evidence="2" type="ORF">HAX54_009455</name>
</gene>
<dbReference type="Proteomes" id="UP000823775">
    <property type="component" value="Unassembled WGS sequence"/>
</dbReference>
<protein>
    <submittedName>
        <fullName evidence="2">Uncharacterized protein</fullName>
    </submittedName>
</protein>
<evidence type="ECO:0000313" key="3">
    <source>
        <dbReference type="Proteomes" id="UP000823775"/>
    </source>
</evidence>
<comment type="caution">
    <text evidence="2">The sequence shown here is derived from an EMBL/GenBank/DDBJ whole genome shotgun (WGS) entry which is preliminary data.</text>
</comment>
<evidence type="ECO:0000313" key="2">
    <source>
        <dbReference type="EMBL" id="MCD7469960.1"/>
    </source>
</evidence>
<feature type="region of interest" description="Disordered" evidence="1">
    <location>
        <begin position="33"/>
        <end position="52"/>
    </location>
</feature>
<feature type="non-terminal residue" evidence="2">
    <location>
        <position position="52"/>
    </location>
</feature>
<name>A0ABS8TGH4_DATST</name>
<keyword evidence="3" id="KW-1185">Reference proteome</keyword>
<proteinExistence type="predicted"/>
<sequence>MASLVKQHQTLDRPQYRSSVERMTRCFCSWNPTFDKWSKTSPEPTRGFNSPL</sequence>
<reference evidence="2 3" key="1">
    <citation type="journal article" date="2021" name="BMC Genomics">
        <title>Datura genome reveals duplications of psychoactive alkaloid biosynthetic genes and high mutation rate following tissue culture.</title>
        <authorList>
            <person name="Rajewski A."/>
            <person name="Carter-House D."/>
            <person name="Stajich J."/>
            <person name="Litt A."/>
        </authorList>
    </citation>
    <scope>NUCLEOTIDE SEQUENCE [LARGE SCALE GENOMIC DNA]</scope>
    <source>
        <strain evidence="2">AR-01</strain>
    </source>
</reference>
<evidence type="ECO:0000256" key="1">
    <source>
        <dbReference type="SAM" id="MobiDB-lite"/>
    </source>
</evidence>
<feature type="compositionally biased region" description="Polar residues" evidence="1">
    <location>
        <begin position="39"/>
        <end position="52"/>
    </location>
</feature>
<dbReference type="EMBL" id="JACEIK010001511">
    <property type="protein sequence ID" value="MCD7469960.1"/>
    <property type="molecule type" value="Genomic_DNA"/>
</dbReference>